<proteinExistence type="predicted"/>
<accession>A0A839T7S1</accession>
<evidence type="ECO:0000313" key="3">
    <source>
        <dbReference type="Proteomes" id="UP000588111"/>
    </source>
</evidence>
<dbReference type="InterPro" id="IPR038440">
    <property type="entry name" value="FimV_C_sf"/>
</dbReference>
<protein>
    <submittedName>
        <fullName evidence="2">Pilus assembly protein FimV</fullName>
    </submittedName>
</protein>
<dbReference type="Gene3D" id="1.20.58.2200">
    <property type="match status" value="1"/>
</dbReference>
<evidence type="ECO:0000256" key="1">
    <source>
        <dbReference type="SAM" id="Phobius"/>
    </source>
</evidence>
<dbReference type="Proteomes" id="UP000588111">
    <property type="component" value="Unassembled WGS sequence"/>
</dbReference>
<keyword evidence="1" id="KW-0812">Transmembrane</keyword>
<comment type="caution">
    <text evidence="2">The sequence shown here is derived from an EMBL/GenBank/DDBJ whole genome shotgun (WGS) entry which is preliminary data.</text>
</comment>
<dbReference type="RefSeq" id="WP_183617624.1">
    <property type="nucleotide sequence ID" value="NZ_CAJHAH010000004.1"/>
</dbReference>
<sequence>MDNMLYIIAGLVFIVLIAVLVVRKNKAQKPSGQPIVKAGKTAPKETPIQVNSNNDKKFNPIEIAQRFMDQQRYDKAIETLNRGLIEKPNDSQLSLKLLAIYATIDQSDNFNKVYDSIKTHADAKSIAQADELKALLTEEQNQAAKHALPADNGEDAGFESIDFDIPADKVDSQNAIIDNTLDDDAIQTTAYRSDLTDSSDNTLATSNDFDNIEQDFDLSLNDLENDINEPTATSMTPVAELNIADNEILSTSAVINENENSSDSSVSDSDFDFEFDLAESQDISTEAPTTTLSNDTSSDITLDDNENFVLDLADLEIEASDDNVYADIDKATTEDIQLEQKDFTLSLDTVDHINDTDTDTDTDTFNVPVEAETETQPSSETPILIEDIFDDFTFEDNAAQEINEFPHETVASSTAPTNVRFDDNTLIDDDFDFDSLTSTPTATTPVDLASEFESNIDRNVDSGVTPDTAVESAEDFSSRFAADFDFVKTLDSNQVTLDLAGQYVQLGEYDSAKRLLNEVISQGTSEQQSLAKTLLDRTA</sequence>
<keyword evidence="3" id="KW-1185">Reference proteome</keyword>
<keyword evidence="1" id="KW-0472">Membrane</keyword>
<dbReference type="NCBIfam" id="TIGR03504">
    <property type="entry name" value="FimV_Cterm"/>
    <property type="match status" value="1"/>
</dbReference>
<dbReference type="Gene3D" id="1.25.40.10">
    <property type="entry name" value="Tetratricopeptide repeat domain"/>
    <property type="match status" value="1"/>
</dbReference>
<gene>
    <name evidence="2" type="ORF">FHS24_000013</name>
</gene>
<reference evidence="2 3" key="1">
    <citation type="submission" date="2020-08" db="EMBL/GenBank/DDBJ databases">
        <title>Genomic Encyclopedia of Type Strains, Phase III (KMG-III): the genomes of soil and plant-associated and newly described type strains.</title>
        <authorList>
            <person name="Whitman W."/>
        </authorList>
    </citation>
    <scope>NUCLEOTIDE SEQUENCE [LARGE SCALE GENOMIC DNA]</scope>
    <source>
        <strain evidence="2 3">CECT 5885</strain>
    </source>
</reference>
<keyword evidence="1" id="KW-1133">Transmembrane helix</keyword>
<dbReference type="InterPro" id="IPR011990">
    <property type="entry name" value="TPR-like_helical_dom_sf"/>
</dbReference>
<dbReference type="EMBL" id="JACHXL010000001">
    <property type="protein sequence ID" value="MBB3105522.1"/>
    <property type="molecule type" value="Genomic_DNA"/>
</dbReference>
<organism evidence="2 3">
    <name type="scientific">Psychrobacter luti</name>
    <dbReference type="NCBI Taxonomy" id="198481"/>
    <lineage>
        <taxon>Bacteria</taxon>
        <taxon>Pseudomonadati</taxon>
        <taxon>Pseudomonadota</taxon>
        <taxon>Gammaproteobacteria</taxon>
        <taxon>Moraxellales</taxon>
        <taxon>Moraxellaceae</taxon>
        <taxon>Psychrobacter</taxon>
    </lineage>
</organism>
<dbReference type="InterPro" id="IPR020011">
    <property type="entry name" value="FimV_C"/>
</dbReference>
<evidence type="ECO:0000313" key="2">
    <source>
        <dbReference type="EMBL" id="MBB3105522.1"/>
    </source>
</evidence>
<dbReference type="AlphaFoldDB" id="A0A839T7S1"/>
<feature type="transmembrane region" description="Helical" evidence="1">
    <location>
        <begin position="6"/>
        <end position="22"/>
    </location>
</feature>
<name>A0A839T7S1_9GAMM</name>